<dbReference type="InterPro" id="IPR002885">
    <property type="entry name" value="PPR_rpt"/>
</dbReference>
<comment type="similarity">
    <text evidence="2">Belongs to the PPR family. PCMP-E subfamily.</text>
</comment>
<keyword evidence="5" id="KW-1185">Reference proteome</keyword>
<dbReference type="GO" id="GO:0005739">
    <property type="term" value="C:mitochondrion"/>
    <property type="evidence" value="ECO:0007669"/>
    <property type="project" value="UniProtKB-ARBA"/>
</dbReference>
<dbReference type="Pfam" id="PF13041">
    <property type="entry name" value="PPR_2"/>
    <property type="match status" value="2"/>
</dbReference>
<evidence type="ECO:0008006" key="6">
    <source>
        <dbReference type="Google" id="ProtNLM"/>
    </source>
</evidence>
<reference evidence="4" key="1">
    <citation type="submission" date="2019-07" db="EMBL/GenBank/DDBJ databases">
        <authorList>
            <person name="Dittberner H."/>
        </authorList>
    </citation>
    <scope>NUCLEOTIDE SEQUENCE [LARGE SCALE GENOMIC DNA]</scope>
</reference>
<evidence type="ECO:0000256" key="2">
    <source>
        <dbReference type="ARBA" id="ARBA00061659"/>
    </source>
</evidence>
<evidence type="ECO:0000256" key="3">
    <source>
        <dbReference type="PROSITE-ProRule" id="PRU00708"/>
    </source>
</evidence>
<dbReference type="FunFam" id="1.25.40.10:FF:000679">
    <property type="entry name" value="Pentatricopeptide repeat-containing protein At5g03800"/>
    <property type="match status" value="1"/>
</dbReference>
<feature type="repeat" description="PPR" evidence="3">
    <location>
        <begin position="364"/>
        <end position="398"/>
    </location>
</feature>
<feature type="repeat" description="PPR" evidence="3">
    <location>
        <begin position="73"/>
        <end position="103"/>
    </location>
</feature>
<evidence type="ECO:0000313" key="5">
    <source>
        <dbReference type="Proteomes" id="UP000489600"/>
    </source>
</evidence>
<keyword evidence="1" id="KW-0677">Repeat</keyword>
<dbReference type="AlphaFoldDB" id="A0A565B2L8"/>
<dbReference type="Gene3D" id="1.25.40.10">
    <property type="entry name" value="Tetratricopeptide repeat domain"/>
    <property type="match status" value="5"/>
</dbReference>
<dbReference type="FunFam" id="1.25.40.10:FF:000797">
    <property type="entry name" value="Pentatricopeptide repeat-containing protein chloroplastic"/>
    <property type="match status" value="1"/>
</dbReference>
<dbReference type="InterPro" id="IPR046960">
    <property type="entry name" value="PPR_At4g14850-like_plant"/>
</dbReference>
<accession>A0A565B2L8</accession>
<feature type="repeat" description="PPR" evidence="3">
    <location>
        <begin position="104"/>
        <end position="138"/>
    </location>
</feature>
<dbReference type="PROSITE" id="PS51375">
    <property type="entry name" value="PPR"/>
    <property type="match status" value="4"/>
</dbReference>
<dbReference type="InterPro" id="IPR046848">
    <property type="entry name" value="E_motif"/>
</dbReference>
<dbReference type="FunFam" id="1.25.40.10:FF:000205">
    <property type="entry name" value="Pentatricopeptide repeat-containing protein, mitochondrial"/>
    <property type="match status" value="1"/>
</dbReference>
<dbReference type="PANTHER" id="PTHR47926">
    <property type="entry name" value="PENTATRICOPEPTIDE REPEAT-CONTAINING PROTEIN"/>
    <property type="match status" value="1"/>
</dbReference>
<dbReference type="GO" id="GO:0009451">
    <property type="term" value="P:RNA modification"/>
    <property type="evidence" value="ECO:0007669"/>
    <property type="project" value="InterPro"/>
</dbReference>
<organism evidence="4 5">
    <name type="scientific">Arabis nemorensis</name>
    <dbReference type="NCBI Taxonomy" id="586526"/>
    <lineage>
        <taxon>Eukaryota</taxon>
        <taxon>Viridiplantae</taxon>
        <taxon>Streptophyta</taxon>
        <taxon>Embryophyta</taxon>
        <taxon>Tracheophyta</taxon>
        <taxon>Spermatophyta</taxon>
        <taxon>Magnoliopsida</taxon>
        <taxon>eudicotyledons</taxon>
        <taxon>Gunneridae</taxon>
        <taxon>Pentapetalae</taxon>
        <taxon>rosids</taxon>
        <taxon>malvids</taxon>
        <taxon>Brassicales</taxon>
        <taxon>Brassicaceae</taxon>
        <taxon>Arabideae</taxon>
        <taxon>Arabis</taxon>
    </lineage>
</organism>
<dbReference type="NCBIfam" id="TIGR00756">
    <property type="entry name" value="PPR"/>
    <property type="match status" value="5"/>
</dbReference>
<dbReference type="Pfam" id="PF20431">
    <property type="entry name" value="E_motif"/>
    <property type="match status" value="1"/>
</dbReference>
<dbReference type="EMBL" id="CABITT030000002">
    <property type="protein sequence ID" value="VVA95550.1"/>
    <property type="molecule type" value="Genomic_DNA"/>
</dbReference>
<feature type="repeat" description="PPR" evidence="3">
    <location>
        <begin position="496"/>
        <end position="530"/>
    </location>
</feature>
<dbReference type="FunFam" id="1.25.40.10:FF:001573">
    <property type="entry name" value="Pentatricopeptide repeat-containing protein mitochondrial"/>
    <property type="match status" value="1"/>
</dbReference>
<dbReference type="PANTHER" id="PTHR47926:SF392">
    <property type="entry name" value="PENTATRICOPEPTIDE REPEAT-CONTAINING PROTEIN"/>
    <property type="match status" value="1"/>
</dbReference>
<dbReference type="InterPro" id="IPR011990">
    <property type="entry name" value="TPR-like_helical_dom_sf"/>
</dbReference>
<sequence>MEGAFRRYYVRLLQSCCSNRNRETLWRQVHGLFVKKGFISSIVIVANHLLQIYSRCGGMEVARKLFDEMPERNYFSWNTMIEGYMNSGDKCTSLKLFDMMPERDVYSWNVVVSGFAKSGELGVARKLFDAMPEKDVVTLNSLLHRYSVNGYAEEALRLFKDLKFSVDVITMTTLLGACAKLEALNCGRQIHARILIGGVEYDSEMNSSLVNLYAKCGDLRMASNMLVQIGEPDDHSLSALISGYASCGKVNESRRLFDRKSNRCVILWNSMISGYVANSMEMEALVLFKEMKNEAREDFRTMASVITACSSLGLVETGKQMHGRAFKYGLIDDIVVASTLLDMYTMCGIPVEACKLFGEVKTYDTILLNCMIKVYFSCGRVEDAKRVFERIENKSLISWNSMTVGFSQNGCPVETLEYFRQMHKLDLPTDKFSLSSVISACASISSLELGEQVFARATIIGLESDQIVSSSLIDLYCKCGSVDHGRSVFDTLVKSDEIPWNSMISGYATNGHGFEAIDLFKKMSITGIRPTRITFMGVLVACNYAGLVEEGRKLFEEMKSVYGFVPDKEHFSCMVDLLARAGYLEEAVDLVEEMPFDADASMWSSVLRGCVANGYKAMGKKVAEKIIELEPENSVAYVQLSAIFATSGDWENSALVRKLMREKHVMKKPGSSWADC</sequence>
<comment type="caution">
    <text evidence="4">The sequence shown here is derived from an EMBL/GenBank/DDBJ whole genome shotgun (WGS) entry which is preliminary data.</text>
</comment>
<evidence type="ECO:0000313" key="4">
    <source>
        <dbReference type="EMBL" id="VVA95550.1"/>
    </source>
</evidence>
<name>A0A565B2L8_9BRAS</name>
<protein>
    <recommendedName>
        <fullName evidence="6">Pentacotripeptide-repeat region of PRORP domain-containing protein</fullName>
    </recommendedName>
</protein>
<dbReference type="GO" id="GO:0003723">
    <property type="term" value="F:RNA binding"/>
    <property type="evidence" value="ECO:0007669"/>
    <property type="project" value="InterPro"/>
</dbReference>
<proteinExistence type="inferred from homology"/>
<evidence type="ECO:0000256" key="1">
    <source>
        <dbReference type="ARBA" id="ARBA00022737"/>
    </source>
</evidence>
<dbReference type="Pfam" id="PF01535">
    <property type="entry name" value="PPR"/>
    <property type="match status" value="7"/>
</dbReference>
<gene>
    <name evidence="4" type="ORF">ANE_LOCUS5995</name>
</gene>
<dbReference type="Pfam" id="PF12854">
    <property type="entry name" value="PPR_1"/>
    <property type="match status" value="1"/>
</dbReference>
<dbReference type="Proteomes" id="UP000489600">
    <property type="component" value="Unassembled WGS sequence"/>
</dbReference>
<dbReference type="OrthoDB" id="772568at2759"/>